<organism evidence="2">
    <name type="scientific">viral metagenome</name>
    <dbReference type="NCBI Taxonomy" id="1070528"/>
    <lineage>
        <taxon>unclassified sequences</taxon>
        <taxon>metagenomes</taxon>
        <taxon>organismal metagenomes</taxon>
    </lineage>
</organism>
<dbReference type="EMBL" id="MN739051">
    <property type="protein sequence ID" value="QHS86161.1"/>
    <property type="molecule type" value="Genomic_DNA"/>
</dbReference>
<evidence type="ECO:0000256" key="1">
    <source>
        <dbReference type="SAM" id="MobiDB-lite"/>
    </source>
</evidence>
<protein>
    <submittedName>
        <fullName evidence="2">Uncharacterized protein</fullName>
    </submittedName>
</protein>
<sequence>MFSFFSKRQPPPKAQAPPAPALPTYDQIIESREDIRRLLITLTSRLDIPDMNDEIARSIVELWPKRRISPVTGQQVTQDEVLKELSSKCFIKIIRAIRADLKRIPEMFKEEGPEFIHKQIGAVLFGVVYGFATHHDKEVRMNPDGTLKSAKDLRAVVTFSPAPCNLKMLKSDYDRLTESEKESVRKMYAENQEIGANFLIDDTKGGRRKTKKKKRKARKTKRRV</sequence>
<evidence type="ECO:0000313" key="2">
    <source>
        <dbReference type="EMBL" id="QHS86161.1"/>
    </source>
</evidence>
<feature type="region of interest" description="Disordered" evidence="1">
    <location>
        <begin position="1"/>
        <end position="22"/>
    </location>
</feature>
<reference evidence="2" key="1">
    <citation type="journal article" date="2020" name="Nature">
        <title>Giant virus diversity and host interactions through global metagenomics.</title>
        <authorList>
            <person name="Schulz F."/>
            <person name="Roux S."/>
            <person name="Paez-Espino D."/>
            <person name="Jungbluth S."/>
            <person name="Walsh D.A."/>
            <person name="Denef V.J."/>
            <person name="McMahon K.D."/>
            <person name="Konstantinidis K.T."/>
            <person name="Eloe-Fadrosh E.A."/>
            <person name="Kyrpides N.C."/>
            <person name="Woyke T."/>
        </authorList>
    </citation>
    <scope>NUCLEOTIDE SEQUENCE</scope>
    <source>
        <strain evidence="2">GVMAG-M-3300009185-7</strain>
    </source>
</reference>
<accession>A0A6C0B303</accession>
<proteinExistence type="predicted"/>
<dbReference type="AlphaFoldDB" id="A0A6C0B303"/>
<feature type="compositionally biased region" description="Pro residues" evidence="1">
    <location>
        <begin position="9"/>
        <end position="21"/>
    </location>
</feature>
<feature type="region of interest" description="Disordered" evidence="1">
    <location>
        <begin position="201"/>
        <end position="224"/>
    </location>
</feature>
<feature type="compositionally biased region" description="Basic residues" evidence="1">
    <location>
        <begin position="206"/>
        <end position="224"/>
    </location>
</feature>
<name>A0A6C0B303_9ZZZZ</name>